<dbReference type="InterPro" id="IPR027417">
    <property type="entry name" value="P-loop_NTPase"/>
</dbReference>
<evidence type="ECO:0000313" key="4">
    <source>
        <dbReference type="Proteomes" id="UP000228767"/>
    </source>
</evidence>
<dbReference type="InterPro" id="IPR025420">
    <property type="entry name" value="DUF4143"/>
</dbReference>
<protein>
    <recommendedName>
        <fullName evidence="5">ATPase</fullName>
    </recommendedName>
</protein>
<accession>A0A2H0RGG3</accession>
<dbReference type="Gene3D" id="3.40.50.300">
    <property type="entry name" value="P-loop containing nucleotide triphosphate hydrolases"/>
    <property type="match status" value="1"/>
</dbReference>
<evidence type="ECO:0000313" key="3">
    <source>
        <dbReference type="EMBL" id="PIR45104.1"/>
    </source>
</evidence>
<feature type="domain" description="DUF4143" evidence="2">
    <location>
        <begin position="213"/>
        <end position="353"/>
    </location>
</feature>
<dbReference type="Pfam" id="PF13635">
    <property type="entry name" value="DUF4143"/>
    <property type="match status" value="1"/>
</dbReference>
<dbReference type="Proteomes" id="UP000228767">
    <property type="component" value="Unassembled WGS sequence"/>
</dbReference>
<organism evidence="3 4">
    <name type="scientific">Candidatus Vogelbacteria bacterium CG10_big_fil_rev_8_21_14_0_10_51_16</name>
    <dbReference type="NCBI Taxonomy" id="1975045"/>
    <lineage>
        <taxon>Bacteria</taxon>
        <taxon>Candidatus Vogeliibacteriota</taxon>
    </lineage>
</organism>
<comment type="caution">
    <text evidence="3">The sequence shown here is derived from an EMBL/GenBank/DDBJ whole genome shotgun (WGS) entry which is preliminary data.</text>
</comment>
<sequence>MKYLKRALEEKIRLHINDDKVIVLTGMRRVGKSTLLRQIASGLSNMAWFDFDNPLDVRLFTDIDYNDIYERILVHGKLDKSRRLHIFVDEAQMHPEVSKVAKYLHDHYDVKFFLTGSASYYLKNLFPESLAGRKVLLELFPLSFSEFVEFKGGDTELLADLRLKESVHLLEFEKYDSLYDEYLRWGGFPEIVLATSEVTKRELAKDIFSSYYQKEVVQLGGWHKQDAFRDLMVLLATRVGSQLDLTKISQELGVTRPTLTNYISFLEATYFISLLGKYSGSVDRTIAGSKKVYLCDNGILRVVAETDSSTQLENSIYHQLAHFRAGQVHYYRNQNGKELDFVVDGKVGYEVKSTATSAYVAEAKRLARGAGLKESIVVSKNYTEEGGGVHFAQFI</sequence>
<dbReference type="SUPFAM" id="SSF52540">
    <property type="entry name" value="P-loop containing nucleoside triphosphate hydrolases"/>
    <property type="match status" value="1"/>
</dbReference>
<dbReference type="PANTHER" id="PTHR33295">
    <property type="entry name" value="ATPASE"/>
    <property type="match status" value="1"/>
</dbReference>
<feature type="domain" description="AAA" evidence="1">
    <location>
        <begin position="19"/>
        <end position="147"/>
    </location>
</feature>
<dbReference type="EMBL" id="PCYI01000006">
    <property type="protein sequence ID" value="PIR45104.1"/>
    <property type="molecule type" value="Genomic_DNA"/>
</dbReference>
<evidence type="ECO:0008006" key="5">
    <source>
        <dbReference type="Google" id="ProtNLM"/>
    </source>
</evidence>
<dbReference type="InterPro" id="IPR041682">
    <property type="entry name" value="AAA_14"/>
</dbReference>
<dbReference type="PANTHER" id="PTHR33295:SF18">
    <property type="entry name" value="AAA+ ATPASE DOMAIN-CONTAINING PROTEIN"/>
    <property type="match status" value="1"/>
</dbReference>
<gene>
    <name evidence="3" type="ORF">COV10_01095</name>
</gene>
<evidence type="ECO:0000259" key="2">
    <source>
        <dbReference type="Pfam" id="PF13635"/>
    </source>
</evidence>
<name>A0A2H0RGG3_9BACT</name>
<evidence type="ECO:0000259" key="1">
    <source>
        <dbReference type="Pfam" id="PF13173"/>
    </source>
</evidence>
<dbReference type="AlphaFoldDB" id="A0A2H0RGG3"/>
<proteinExistence type="predicted"/>
<dbReference type="Pfam" id="PF13173">
    <property type="entry name" value="AAA_14"/>
    <property type="match status" value="1"/>
</dbReference>
<reference evidence="3 4" key="1">
    <citation type="submission" date="2017-09" db="EMBL/GenBank/DDBJ databases">
        <title>Depth-based differentiation of microbial function through sediment-hosted aquifers and enrichment of novel symbionts in the deep terrestrial subsurface.</title>
        <authorList>
            <person name="Probst A.J."/>
            <person name="Ladd B."/>
            <person name="Jarett J.K."/>
            <person name="Geller-Mcgrath D.E."/>
            <person name="Sieber C.M."/>
            <person name="Emerson J.B."/>
            <person name="Anantharaman K."/>
            <person name="Thomas B.C."/>
            <person name="Malmstrom R."/>
            <person name="Stieglmeier M."/>
            <person name="Klingl A."/>
            <person name="Woyke T."/>
            <person name="Ryan C.M."/>
            <person name="Banfield J.F."/>
        </authorList>
    </citation>
    <scope>NUCLEOTIDE SEQUENCE [LARGE SCALE GENOMIC DNA]</scope>
    <source>
        <strain evidence="3">CG10_big_fil_rev_8_21_14_0_10_51_16</strain>
    </source>
</reference>